<dbReference type="InterPro" id="IPR042353">
    <property type="entry name" value="GPR160"/>
</dbReference>
<dbReference type="GO" id="GO:0043235">
    <property type="term" value="C:receptor complex"/>
    <property type="evidence" value="ECO:0007669"/>
    <property type="project" value="TreeGrafter"/>
</dbReference>
<feature type="transmembrane region" description="Helical" evidence="1">
    <location>
        <begin position="185"/>
        <end position="207"/>
    </location>
</feature>
<keyword evidence="1" id="KW-1133">Transmembrane helix</keyword>
<dbReference type="AlphaFoldDB" id="A0A3Q2C9B9"/>
<keyword evidence="1" id="KW-0812">Transmembrane</keyword>
<evidence type="ECO:0000313" key="2">
    <source>
        <dbReference type="Ensembl" id="ENSCVAP00000001328.1"/>
    </source>
</evidence>
<dbReference type="Proteomes" id="UP000265020">
    <property type="component" value="Unassembled WGS sequence"/>
</dbReference>
<name>A0A3Q2C9B9_CYPVA</name>
<accession>A0A3Q2C9B9</accession>
<evidence type="ECO:0000313" key="3">
    <source>
        <dbReference type="Proteomes" id="UP000265020"/>
    </source>
</evidence>
<feature type="transmembrane region" description="Helical" evidence="1">
    <location>
        <begin position="249"/>
        <end position="270"/>
    </location>
</feature>
<protein>
    <submittedName>
        <fullName evidence="2">Uncharacterized LOC107086627</fullName>
    </submittedName>
</protein>
<dbReference type="GO" id="GO:0005886">
    <property type="term" value="C:plasma membrane"/>
    <property type="evidence" value="ECO:0007669"/>
    <property type="project" value="TreeGrafter"/>
</dbReference>
<dbReference type="Ensembl" id="ENSCVAT00000013593.1">
    <property type="protein sequence ID" value="ENSCVAP00000001328.1"/>
    <property type="gene ID" value="ENSCVAG00000002304.1"/>
</dbReference>
<sequence>MLPSWFLFLENGPTWRLLAILEEWDKASGQHTDNTKQYCMVLFIKFGLEIAVFYACNPKKYKYFLSIFGLSIVLADFLLACLMGAALVLGAEKSLASPCFLLASASTAYGALPLPIMLLGFVDYCLDDILMCNHSVFWKTLRNAILTLLVWVVAVNYSLHSSYVGPVELEPIAGKVLVCEVTESTIISAFVLGLFIVSLLTLVKLYLKISSMRPPLWFSMMLGFLLFWMPYLLMSVACMIFGFGLPAYLGFNLLWFECSNSLLVGLVFWAKSNTKGPYSNLPENVCLWQVCWSLSRDIQRSLVHFLSFEAHKG</sequence>
<reference evidence="2" key="2">
    <citation type="submission" date="2025-09" db="UniProtKB">
        <authorList>
            <consortium name="Ensembl"/>
        </authorList>
    </citation>
    <scope>IDENTIFICATION</scope>
</reference>
<feature type="transmembrane region" description="Helical" evidence="1">
    <location>
        <begin position="35"/>
        <end position="56"/>
    </location>
</feature>
<dbReference type="PANTHER" id="PTHR15573:SF0">
    <property type="entry name" value="G-PROTEIN COUPLED RECEPTOR 160-RELATED"/>
    <property type="match status" value="1"/>
</dbReference>
<feature type="transmembrane region" description="Helical" evidence="1">
    <location>
        <begin position="143"/>
        <end position="165"/>
    </location>
</feature>
<feature type="transmembrane region" description="Helical" evidence="1">
    <location>
        <begin position="63"/>
        <end position="89"/>
    </location>
</feature>
<reference evidence="2" key="1">
    <citation type="submission" date="2025-08" db="UniProtKB">
        <authorList>
            <consortium name="Ensembl"/>
        </authorList>
    </citation>
    <scope>IDENTIFICATION</scope>
</reference>
<proteinExistence type="predicted"/>
<dbReference type="OMA" id="CRPRTHE"/>
<dbReference type="GeneTree" id="ENSGT00940000171598"/>
<organism evidence="2 3">
    <name type="scientific">Cyprinodon variegatus</name>
    <name type="common">Sheepshead minnow</name>
    <dbReference type="NCBI Taxonomy" id="28743"/>
    <lineage>
        <taxon>Eukaryota</taxon>
        <taxon>Metazoa</taxon>
        <taxon>Chordata</taxon>
        <taxon>Craniata</taxon>
        <taxon>Vertebrata</taxon>
        <taxon>Euteleostomi</taxon>
        <taxon>Actinopterygii</taxon>
        <taxon>Neopterygii</taxon>
        <taxon>Teleostei</taxon>
        <taxon>Neoteleostei</taxon>
        <taxon>Acanthomorphata</taxon>
        <taxon>Ovalentaria</taxon>
        <taxon>Atherinomorphae</taxon>
        <taxon>Cyprinodontiformes</taxon>
        <taxon>Cyprinodontidae</taxon>
        <taxon>Cyprinodon</taxon>
    </lineage>
</organism>
<feature type="transmembrane region" description="Helical" evidence="1">
    <location>
        <begin position="219"/>
        <end position="243"/>
    </location>
</feature>
<dbReference type="PANTHER" id="PTHR15573">
    <property type="entry name" value="G-PROTEIN COUPLED RECEPTOR 160-RELATED"/>
    <property type="match status" value="1"/>
</dbReference>
<keyword evidence="1" id="KW-0472">Membrane</keyword>
<keyword evidence="3" id="KW-1185">Reference proteome</keyword>
<feature type="transmembrane region" description="Helical" evidence="1">
    <location>
        <begin position="95"/>
        <end position="122"/>
    </location>
</feature>
<evidence type="ECO:0000256" key="1">
    <source>
        <dbReference type="SAM" id="Phobius"/>
    </source>
</evidence>